<sequence>MDNLTGLGIWLIALNPTLRGDMRWELSQGVPLRIVIRARDVSSGWPFPKEIFLEINEFFEFGCLHQGPVEGDLELCSGKSNIFLRWETVFDGREEISYDSCGRKHLWERTFGGLTTIDLMDKVTDTVDVSWYLLIVVLTGVQDSVLNLDDLAYTCRQYAYECMHIEDIGGSRGEEKSSSRLE</sequence>
<reference evidence="1 2" key="1">
    <citation type="submission" date="2024-11" db="EMBL/GenBank/DDBJ databases">
        <title>A near-complete genome assembly of Cinchona calisaya.</title>
        <authorList>
            <person name="Lian D.C."/>
            <person name="Zhao X.W."/>
            <person name="Wei L."/>
        </authorList>
    </citation>
    <scope>NUCLEOTIDE SEQUENCE [LARGE SCALE GENOMIC DNA]</scope>
    <source>
        <tissue evidence="1">Nenye</tissue>
    </source>
</reference>
<accession>A0ABD2YX73</accession>
<protein>
    <submittedName>
        <fullName evidence="1">Uncharacterized protein</fullName>
    </submittedName>
</protein>
<dbReference type="EMBL" id="JBJUIK010000012">
    <property type="protein sequence ID" value="KAL3511523.1"/>
    <property type="molecule type" value="Genomic_DNA"/>
</dbReference>
<comment type="caution">
    <text evidence="1">The sequence shown here is derived from an EMBL/GenBank/DDBJ whole genome shotgun (WGS) entry which is preliminary data.</text>
</comment>
<keyword evidence="2" id="KW-1185">Reference proteome</keyword>
<dbReference type="Proteomes" id="UP001630127">
    <property type="component" value="Unassembled WGS sequence"/>
</dbReference>
<gene>
    <name evidence="1" type="ORF">ACH5RR_030924</name>
</gene>
<name>A0ABD2YX73_9GENT</name>
<proteinExistence type="predicted"/>
<dbReference type="AlphaFoldDB" id="A0ABD2YX73"/>
<evidence type="ECO:0000313" key="1">
    <source>
        <dbReference type="EMBL" id="KAL3511523.1"/>
    </source>
</evidence>
<organism evidence="1 2">
    <name type="scientific">Cinchona calisaya</name>
    <dbReference type="NCBI Taxonomy" id="153742"/>
    <lineage>
        <taxon>Eukaryota</taxon>
        <taxon>Viridiplantae</taxon>
        <taxon>Streptophyta</taxon>
        <taxon>Embryophyta</taxon>
        <taxon>Tracheophyta</taxon>
        <taxon>Spermatophyta</taxon>
        <taxon>Magnoliopsida</taxon>
        <taxon>eudicotyledons</taxon>
        <taxon>Gunneridae</taxon>
        <taxon>Pentapetalae</taxon>
        <taxon>asterids</taxon>
        <taxon>lamiids</taxon>
        <taxon>Gentianales</taxon>
        <taxon>Rubiaceae</taxon>
        <taxon>Cinchonoideae</taxon>
        <taxon>Cinchoneae</taxon>
        <taxon>Cinchona</taxon>
    </lineage>
</organism>
<evidence type="ECO:0000313" key="2">
    <source>
        <dbReference type="Proteomes" id="UP001630127"/>
    </source>
</evidence>